<protein>
    <submittedName>
        <fullName evidence="2">Uncharacterized protein</fullName>
    </submittedName>
</protein>
<feature type="compositionally biased region" description="Basic residues" evidence="1">
    <location>
        <begin position="579"/>
        <end position="591"/>
    </location>
</feature>
<feature type="compositionally biased region" description="Basic residues" evidence="1">
    <location>
        <begin position="1"/>
        <end position="13"/>
    </location>
</feature>
<feature type="region of interest" description="Disordered" evidence="1">
    <location>
        <begin position="393"/>
        <end position="421"/>
    </location>
</feature>
<reference evidence="2 3" key="1">
    <citation type="submission" date="2017-06" db="EMBL/GenBank/DDBJ databases">
        <title>Ant-infecting Ophiocordyceps genomes reveal a high diversity of potential behavioral manipulation genes and a possible major role for enterotoxins.</title>
        <authorList>
            <person name="De Bekker C."/>
            <person name="Evans H.C."/>
            <person name="Brachmann A."/>
            <person name="Hughes D.P."/>
        </authorList>
    </citation>
    <scope>NUCLEOTIDE SEQUENCE [LARGE SCALE GENOMIC DNA]</scope>
    <source>
        <strain evidence="2 3">Map16</strain>
    </source>
</reference>
<feature type="compositionally biased region" description="Low complexity" evidence="1">
    <location>
        <begin position="335"/>
        <end position="346"/>
    </location>
</feature>
<dbReference type="Gene3D" id="1.10.20.10">
    <property type="entry name" value="Histone, subunit A"/>
    <property type="match status" value="1"/>
</dbReference>
<feature type="compositionally biased region" description="Basic residues" evidence="1">
    <location>
        <begin position="518"/>
        <end position="529"/>
    </location>
</feature>
<evidence type="ECO:0000313" key="2">
    <source>
        <dbReference type="EMBL" id="PHH72925.1"/>
    </source>
</evidence>
<dbReference type="Pfam" id="PF10384">
    <property type="entry name" value="Scm3"/>
    <property type="match status" value="1"/>
</dbReference>
<dbReference type="InterPro" id="IPR009072">
    <property type="entry name" value="Histone-fold"/>
</dbReference>
<feature type="compositionally biased region" description="Basic and acidic residues" evidence="1">
    <location>
        <begin position="546"/>
        <end position="569"/>
    </location>
</feature>
<organism evidence="2 3">
    <name type="scientific">Ophiocordyceps camponoti-rufipedis</name>
    <dbReference type="NCBI Taxonomy" id="2004952"/>
    <lineage>
        <taxon>Eukaryota</taxon>
        <taxon>Fungi</taxon>
        <taxon>Dikarya</taxon>
        <taxon>Ascomycota</taxon>
        <taxon>Pezizomycotina</taxon>
        <taxon>Sordariomycetes</taxon>
        <taxon>Hypocreomycetidae</taxon>
        <taxon>Hypocreales</taxon>
        <taxon>Ophiocordycipitaceae</taxon>
        <taxon>Ophiocordyceps</taxon>
    </lineage>
</organism>
<dbReference type="OrthoDB" id="2420608at2759"/>
<accession>A0A2C5YTR9</accession>
<comment type="caution">
    <text evidence="2">The sequence shown here is derived from an EMBL/GenBank/DDBJ whole genome shotgun (WGS) entry which is preliminary data.</text>
</comment>
<dbReference type="PANTHER" id="PTHR15992:SF5">
    <property type="entry name" value="HOLLIDAY JUNCTION RECOGNITION PROTEIN"/>
    <property type="match status" value="1"/>
</dbReference>
<dbReference type="InterPro" id="IPR018465">
    <property type="entry name" value="Scm3/HJURP"/>
</dbReference>
<dbReference type="STRING" id="2004952.A0A2C5YTR9"/>
<feature type="compositionally biased region" description="Acidic residues" evidence="1">
    <location>
        <begin position="654"/>
        <end position="666"/>
    </location>
</feature>
<feature type="region of interest" description="Disordered" evidence="1">
    <location>
        <begin position="454"/>
        <end position="603"/>
    </location>
</feature>
<keyword evidence="3" id="KW-1185">Reference proteome</keyword>
<name>A0A2C5YTR9_9HYPO</name>
<feature type="compositionally biased region" description="Pro residues" evidence="1">
    <location>
        <begin position="503"/>
        <end position="512"/>
    </location>
</feature>
<dbReference type="AlphaFoldDB" id="A0A2C5YTR9"/>
<feature type="compositionally biased region" description="Polar residues" evidence="1">
    <location>
        <begin position="474"/>
        <end position="484"/>
    </location>
</feature>
<dbReference type="GO" id="GO:0042393">
    <property type="term" value="F:histone binding"/>
    <property type="evidence" value="ECO:0007669"/>
    <property type="project" value="InterPro"/>
</dbReference>
<feature type="compositionally biased region" description="Basic and acidic residues" evidence="1">
    <location>
        <begin position="404"/>
        <end position="417"/>
    </location>
</feature>
<dbReference type="PANTHER" id="PTHR15992">
    <property type="entry name" value="HOLLIDAY JUNCTION RECOGNITION PROTEIN"/>
    <property type="match status" value="1"/>
</dbReference>
<dbReference type="Proteomes" id="UP000226431">
    <property type="component" value="Unassembled WGS sequence"/>
</dbReference>
<feature type="compositionally biased region" description="Acidic residues" evidence="1">
    <location>
        <begin position="701"/>
        <end position="710"/>
    </location>
</feature>
<feature type="region of interest" description="Disordered" evidence="1">
    <location>
        <begin position="1"/>
        <end position="30"/>
    </location>
</feature>
<proteinExistence type="predicted"/>
<dbReference type="EMBL" id="NJES01000382">
    <property type="protein sequence ID" value="PHH72925.1"/>
    <property type="molecule type" value="Genomic_DNA"/>
</dbReference>
<feature type="region of interest" description="Disordered" evidence="1">
    <location>
        <begin position="652"/>
        <end position="725"/>
    </location>
</feature>
<evidence type="ECO:0000256" key="1">
    <source>
        <dbReference type="SAM" id="MobiDB-lite"/>
    </source>
</evidence>
<feature type="region of interest" description="Disordered" evidence="1">
    <location>
        <begin position="331"/>
        <end position="373"/>
    </location>
</feature>
<evidence type="ECO:0000313" key="3">
    <source>
        <dbReference type="Proteomes" id="UP000226431"/>
    </source>
</evidence>
<dbReference type="GO" id="GO:0046982">
    <property type="term" value="F:protein heterodimerization activity"/>
    <property type="evidence" value="ECO:0007669"/>
    <property type="project" value="InterPro"/>
</dbReference>
<sequence>MEPPAKRQRRSKSNHRDAHNDDDDDDELSFEPLEIRAKRDPAYQLSIERAHADNRFQATMAHIFDKYGRDFEGIGDEIDLMTGEILVDNGHLENMRDEGDVGVSMEDIVQHDDLFSSPEAEPCDEGLGLSACDDDEEDGIMCGGKAASRSSSLIPHQPPKPSDDDLLPFVNGFFGRPPAFGTSHLGFGASPFAMEPWAASDPFSLSPWERPSNLFPTPADRYHFPAQDGGNSIWQPGYRYRDDEPDQPSTPIMFGRIRPDVKMKPMKYMLPSAASRPDDADESEEIDEDAILMGRDFAQFEALNPVPAILTDADELVLSLPQDFPPLKEATLAIDTQTDSTATTDDGPLPKRPRLTGSPPPAKVNDEPPRQRLIIELPMLEPSRRRLYESIDEPFETGPLDNGVDARLHSPPPRKDPAPASATLSLAQGRNGRHSARPDSDVLDVFISNPDFCLSDDEMPIALPQPRRPARSIRQPNILDQQRASPPPAPSNEDVPSIHEQANPPPKKPTPSPIIKKAAPRPRRKKSSTKKAAAARSSQKKSSRPPTDKARRLERELRWLDKTNRDSHPEAFSLSSGRPLRRAAAKVRARKTGAADDDDALDSVLMDGGDKSALAGGEDAFEADTALLEASTAMLSVEEDGHDAEAAPLREAVAEEATEESAMEVDDPNHAAEQNSTVPENSHDTSPPPEEATATNSIEESAMEVEDYSPDAEPTIEAPASLPATEGSTMVVDEYNHAYRHMTICPRVVASLPDGRVVLALHESGPEFGGGVGGDEEYELLVGFAEGEPTGLERRVRGGASLL</sequence>
<feature type="compositionally biased region" description="Acidic residues" evidence="1">
    <location>
        <begin position="20"/>
        <end position="29"/>
    </location>
</feature>
<dbReference type="GO" id="GO:0005634">
    <property type="term" value="C:nucleus"/>
    <property type="evidence" value="ECO:0007669"/>
    <property type="project" value="InterPro"/>
</dbReference>
<gene>
    <name evidence="2" type="ORF">CDD80_4171</name>
</gene>